<evidence type="ECO:0000256" key="2">
    <source>
        <dbReference type="ARBA" id="ARBA00022801"/>
    </source>
</evidence>
<name>A0ABM0JPD1_APLCA</name>
<dbReference type="PANTHER" id="PTHR23044">
    <property type="entry name" value="3'-5' EXONUCLEASE ERI1-RELATED"/>
    <property type="match status" value="1"/>
</dbReference>
<feature type="domain" description="Exonuclease" evidence="4">
    <location>
        <begin position="176"/>
        <end position="360"/>
    </location>
</feature>
<protein>
    <submittedName>
        <fullName evidence="6">ERI1 exoribonuclease 3</fullName>
    </submittedName>
</protein>
<dbReference type="InterPro" id="IPR036397">
    <property type="entry name" value="RNaseH_sf"/>
</dbReference>
<dbReference type="Gene3D" id="3.30.420.10">
    <property type="entry name" value="Ribonuclease H-like superfamily/Ribonuclease H"/>
    <property type="match status" value="1"/>
</dbReference>
<evidence type="ECO:0000256" key="3">
    <source>
        <dbReference type="ARBA" id="ARBA00022839"/>
    </source>
</evidence>
<dbReference type="CDD" id="cd06133">
    <property type="entry name" value="ERI-1_3'hExo_like"/>
    <property type="match status" value="1"/>
</dbReference>
<dbReference type="Pfam" id="PF00929">
    <property type="entry name" value="RNase_T"/>
    <property type="match status" value="1"/>
</dbReference>
<keyword evidence="5" id="KW-1185">Reference proteome</keyword>
<dbReference type="PANTHER" id="PTHR23044:SF61">
    <property type="entry name" value="3'-5' EXORIBONUCLEASE 1-RELATED"/>
    <property type="match status" value="1"/>
</dbReference>
<dbReference type="GeneID" id="101858940"/>
<dbReference type="InterPro" id="IPR012337">
    <property type="entry name" value="RNaseH-like_sf"/>
</dbReference>
<keyword evidence="3" id="KW-0269">Exonuclease</keyword>
<dbReference type="Proteomes" id="UP000694888">
    <property type="component" value="Unplaced"/>
</dbReference>
<dbReference type="SMART" id="SM00479">
    <property type="entry name" value="EXOIII"/>
    <property type="match status" value="1"/>
</dbReference>
<accession>A0ABM0JPD1</accession>
<evidence type="ECO:0000256" key="1">
    <source>
        <dbReference type="ARBA" id="ARBA00022722"/>
    </source>
</evidence>
<dbReference type="InterPro" id="IPR051274">
    <property type="entry name" value="3-5_Exoribonuclease"/>
</dbReference>
<proteinExistence type="predicted"/>
<evidence type="ECO:0000259" key="4">
    <source>
        <dbReference type="SMART" id="SM00479"/>
    </source>
</evidence>
<keyword evidence="2" id="KW-0378">Hydrolase</keyword>
<dbReference type="InterPro" id="IPR047201">
    <property type="entry name" value="ERI-1_3'hExo-like"/>
</dbReference>
<gene>
    <name evidence="6" type="primary">LOC101858940</name>
</gene>
<evidence type="ECO:0000313" key="5">
    <source>
        <dbReference type="Proteomes" id="UP000694888"/>
    </source>
</evidence>
<dbReference type="InterPro" id="IPR013520">
    <property type="entry name" value="Ribonucl_H"/>
</dbReference>
<dbReference type="SUPFAM" id="SSF53098">
    <property type="entry name" value="Ribonuclease H-like"/>
    <property type="match status" value="1"/>
</dbReference>
<dbReference type="RefSeq" id="XP_005098403.1">
    <property type="nucleotide sequence ID" value="XM_005098346.3"/>
</dbReference>
<sequence>MSLSPWAVTTVRYSCSCLSALRPVRLLPCEIQESKNKLLSKSKSWLSLHQTFLYSVLNHRHTHSLHSQNCGAQTTWSSNGITLHVKSDFVVSGSSENFYGLNLNHSKNSKVKLGLFGLGFDGNRSKRQFHTDSNSKGSKVDAVKGKTLWRRMAAANVYGRESKDRNSPAQIQIYDYLLILDFEATCDNKHQPRPQEVIEFPVLKLNTKTLQVESTFHQYVLPQYHPQLTSFCTELTGIIQDMVNDQPHLPEVLQSFHKWMVSEGLLEPGVKRAFVTCGDWDLKTMLPKQCAALDLAPRPYLRSWINIKKSYADMTGTFPKGMMFMLDRLNLKHEGRHHSGIDDCRNIANIAVEMVKKGYIFKENGHLPQF</sequence>
<evidence type="ECO:0000313" key="6">
    <source>
        <dbReference type="RefSeq" id="XP_005098403.1"/>
    </source>
</evidence>
<keyword evidence="1" id="KW-0540">Nuclease</keyword>
<organism evidence="5 6">
    <name type="scientific">Aplysia californica</name>
    <name type="common">California sea hare</name>
    <dbReference type="NCBI Taxonomy" id="6500"/>
    <lineage>
        <taxon>Eukaryota</taxon>
        <taxon>Metazoa</taxon>
        <taxon>Spiralia</taxon>
        <taxon>Lophotrochozoa</taxon>
        <taxon>Mollusca</taxon>
        <taxon>Gastropoda</taxon>
        <taxon>Heterobranchia</taxon>
        <taxon>Euthyneura</taxon>
        <taxon>Tectipleura</taxon>
        <taxon>Aplysiida</taxon>
        <taxon>Aplysioidea</taxon>
        <taxon>Aplysiidae</taxon>
        <taxon>Aplysia</taxon>
    </lineage>
</organism>
<reference evidence="6" key="1">
    <citation type="submission" date="2025-08" db="UniProtKB">
        <authorList>
            <consortium name="RefSeq"/>
        </authorList>
    </citation>
    <scope>IDENTIFICATION</scope>
</reference>